<keyword evidence="3" id="KW-1185">Reference proteome</keyword>
<evidence type="ECO:0000256" key="1">
    <source>
        <dbReference type="SAM" id="MobiDB-lite"/>
    </source>
</evidence>
<reference evidence="2" key="1">
    <citation type="journal article" date="2020" name="Cell">
        <title>Large-Scale Comparative Analyses of Tick Genomes Elucidate Their Genetic Diversity and Vector Capacities.</title>
        <authorList>
            <consortium name="Tick Genome and Microbiome Consortium (TIGMIC)"/>
            <person name="Jia N."/>
            <person name="Wang J."/>
            <person name="Shi W."/>
            <person name="Du L."/>
            <person name="Sun Y."/>
            <person name="Zhan W."/>
            <person name="Jiang J.F."/>
            <person name="Wang Q."/>
            <person name="Zhang B."/>
            <person name="Ji P."/>
            <person name="Bell-Sakyi L."/>
            <person name="Cui X.M."/>
            <person name="Yuan T.T."/>
            <person name="Jiang B.G."/>
            <person name="Yang W.F."/>
            <person name="Lam T.T."/>
            <person name="Chang Q.C."/>
            <person name="Ding S.J."/>
            <person name="Wang X.J."/>
            <person name="Zhu J.G."/>
            <person name="Ruan X.D."/>
            <person name="Zhao L."/>
            <person name="Wei J.T."/>
            <person name="Ye R.Z."/>
            <person name="Que T.C."/>
            <person name="Du C.H."/>
            <person name="Zhou Y.H."/>
            <person name="Cheng J.X."/>
            <person name="Dai P.F."/>
            <person name="Guo W.B."/>
            <person name="Han X.H."/>
            <person name="Huang E.J."/>
            <person name="Li L.F."/>
            <person name="Wei W."/>
            <person name="Gao Y.C."/>
            <person name="Liu J.Z."/>
            <person name="Shao H.Z."/>
            <person name="Wang X."/>
            <person name="Wang C.C."/>
            <person name="Yang T.C."/>
            <person name="Huo Q.B."/>
            <person name="Li W."/>
            <person name="Chen H.Y."/>
            <person name="Chen S.E."/>
            <person name="Zhou L.G."/>
            <person name="Ni X.B."/>
            <person name="Tian J.H."/>
            <person name="Sheng Y."/>
            <person name="Liu T."/>
            <person name="Pan Y.S."/>
            <person name="Xia L.Y."/>
            <person name="Li J."/>
            <person name="Zhao F."/>
            <person name="Cao W.C."/>
        </authorList>
    </citation>
    <scope>NUCLEOTIDE SEQUENCE</scope>
    <source>
        <strain evidence="2">Rmic-2018</strain>
    </source>
</reference>
<evidence type="ECO:0000313" key="2">
    <source>
        <dbReference type="EMBL" id="KAH8024233.1"/>
    </source>
</evidence>
<comment type="caution">
    <text evidence="2">The sequence shown here is derived from an EMBL/GenBank/DDBJ whole genome shotgun (WGS) entry which is preliminary data.</text>
</comment>
<dbReference type="EMBL" id="JABSTU010000008">
    <property type="protein sequence ID" value="KAH8024233.1"/>
    <property type="molecule type" value="Genomic_DNA"/>
</dbReference>
<dbReference type="Proteomes" id="UP000821866">
    <property type="component" value="Chromosome 6"/>
</dbReference>
<organism evidence="2 3">
    <name type="scientific">Rhipicephalus microplus</name>
    <name type="common">Cattle tick</name>
    <name type="synonym">Boophilus microplus</name>
    <dbReference type="NCBI Taxonomy" id="6941"/>
    <lineage>
        <taxon>Eukaryota</taxon>
        <taxon>Metazoa</taxon>
        <taxon>Ecdysozoa</taxon>
        <taxon>Arthropoda</taxon>
        <taxon>Chelicerata</taxon>
        <taxon>Arachnida</taxon>
        <taxon>Acari</taxon>
        <taxon>Parasitiformes</taxon>
        <taxon>Ixodida</taxon>
        <taxon>Ixodoidea</taxon>
        <taxon>Ixodidae</taxon>
        <taxon>Rhipicephalinae</taxon>
        <taxon>Rhipicephalus</taxon>
        <taxon>Boophilus</taxon>
    </lineage>
</organism>
<gene>
    <name evidence="2" type="ORF">HPB51_022336</name>
</gene>
<feature type="region of interest" description="Disordered" evidence="1">
    <location>
        <begin position="35"/>
        <end position="76"/>
    </location>
</feature>
<accession>A0A9J6DQM6</accession>
<reference evidence="2" key="2">
    <citation type="submission" date="2021-09" db="EMBL/GenBank/DDBJ databases">
        <authorList>
            <person name="Jia N."/>
            <person name="Wang J."/>
            <person name="Shi W."/>
            <person name="Du L."/>
            <person name="Sun Y."/>
            <person name="Zhan W."/>
            <person name="Jiang J."/>
            <person name="Wang Q."/>
            <person name="Zhang B."/>
            <person name="Ji P."/>
            <person name="Sakyi L.B."/>
            <person name="Cui X."/>
            <person name="Yuan T."/>
            <person name="Jiang B."/>
            <person name="Yang W."/>
            <person name="Lam T.T.-Y."/>
            <person name="Chang Q."/>
            <person name="Ding S."/>
            <person name="Wang X."/>
            <person name="Zhu J."/>
            <person name="Ruan X."/>
            <person name="Zhao L."/>
            <person name="Wei J."/>
            <person name="Que T."/>
            <person name="Du C."/>
            <person name="Cheng J."/>
            <person name="Dai P."/>
            <person name="Han X."/>
            <person name="Huang E."/>
            <person name="Gao Y."/>
            <person name="Liu J."/>
            <person name="Shao H."/>
            <person name="Ye R."/>
            <person name="Li L."/>
            <person name="Wei W."/>
            <person name="Wang X."/>
            <person name="Wang C."/>
            <person name="Huo Q."/>
            <person name="Li W."/>
            <person name="Guo W."/>
            <person name="Chen H."/>
            <person name="Chen S."/>
            <person name="Zhou L."/>
            <person name="Zhou L."/>
            <person name="Ni X."/>
            <person name="Tian J."/>
            <person name="Zhou Y."/>
            <person name="Sheng Y."/>
            <person name="Liu T."/>
            <person name="Pan Y."/>
            <person name="Xia L."/>
            <person name="Li J."/>
            <person name="Zhao F."/>
            <person name="Cao W."/>
        </authorList>
    </citation>
    <scope>NUCLEOTIDE SEQUENCE</scope>
    <source>
        <strain evidence="2">Rmic-2018</strain>
        <tissue evidence="2">Larvae</tissue>
    </source>
</reference>
<proteinExistence type="predicted"/>
<protein>
    <submittedName>
        <fullName evidence="2">Uncharacterized protein</fullName>
    </submittedName>
</protein>
<name>A0A9J6DQM6_RHIMP</name>
<feature type="compositionally biased region" description="Low complexity" evidence="1">
    <location>
        <begin position="47"/>
        <end position="74"/>
    </location>
</feature>
<dbReference type="AlphaFoldDB" id="A0A9J6DQM6"/>
<evidence type="ECO:0000313" key="3">
    <source>
        <dbReference type="Proteomes" id="UP000821866"/>
    </source>
</evidence>
<sequence length="116" mass="12544">MLCRYHYDISTFVIRALLIIDFYGCALTPQTAKQRENKCMQPPAPSVGPSSASSHLTVDPAVPSSHPSTSTVHPEPVVTSSMAGARAMRTVSKLVDNAFFPAAEMAYLAFQTLQKS</sequence>